<feature type="compositionally biased region" description="Basic and acidic residues" evidence="1">
    <location>
        <begin position="1030"/>
        <end position="1052"/>
    </location>
</feature>
<dbReference type="GO" id="GO:0016740">
    <property type="term" value="F:transferase activity"/>
    <property type="evidence" value="ECO:0007669"/>
    <property type="project" value="InterPro"/>
</dbReference>
<dbReference type="EMBL" id="BJNB01000034">
    <property type="protein sequence ID" value="GEB98432.1"/>
    <property type="molecule type" value="Genomic_DNA"/>
</dbReference>
<feature type="transmembrane region" description="Helical" evidence="2">
    <location>
        <begin position="114"/>
        <end position="136"/>
    </location>
</feature>
<feature type="transmembrane region" description="Helical" evidence="2">
    <location>
        <begin position="365"/>
        <end position="386"/>
    </location>
</feature>
<dbReference type="GeneID" id="302108153"/>
<dbReference type="AlphaFoldDB" id="A0AB73B9C6"/>
<organism evidence="4 5">
    <name type="scientific">Corynebacterium flavescens</name>
    <dbReference type="NCBI Taxonomy" id="28028"/>
    <lineage>
        <taxon>Bacteria</taxon>
        <taxon>Bacillati</taxon>
        <taxon>Actinomycetota</taxon>
        <taxon>Actinomycetes</taxon>
        <taxon>Mycobacteriales</taxon>
        <taxon>Corynebacteriaceae</taxon>
        <taxon>Corynebacterium</taxon>
    </lineage>
</organism>
<evidence type="ECO:0000259" key="3">
    <source>
        <dbReference type="Pfam" id="PF11847"/>
    </source>
</evidence>
<feature type="transmembrane region" description="Helical" evidence="2">
    <location>
        <begin position="201"/>
        <end position="222"/>
    </location>
</feature>
<proteinExistence type="predicted"/>
<name>A0AB73B9C6_CORFL</name>
<feature type="domain" description="Alpha-(1-&gt;3)-arabinofuranosyltransferase N-terminal GT-C" evidence="3">
    <location>
        <begin position="16"/>
        <end position="598"/>
    </location>
</feature>
<feature type="transmembrane region" description="Helical" evidence="2">
    <location>
        <begin position="84"/>
        <end position="102"/>
    </location>
</feature>
<feature type="transmembrane region" description="Helical" evidence="2">
    <location>
        <begin position="163"/>
        <end position="194"/>
    </location>
</feature>
<feature type="transmembrane region" description="Helical" evidence="2">
    <location>
        <begin position="336"/>
        <end position="353"/>
    </location>
</feature>
<protein>
    <recommendedName>
        <fullName evidence="3">Alpha-(1-&gt;3)-arabinofuranosyltransferase N-terminal GT-C domain-containing protein</fullName>
    </recommendedName>
</protein>
<feature type="transmembrane region" description="Helical" evidence="2">
    <location>
        <begin position="270"/>
        <end position="290"/>
    </location>
</feature>
<feature type="transmembrane region" description="Helical" evidence="2">
    <location>
        <begin position="957"/>
        <end position="975"/>
    </location>
</feature>
<reference evidence="4 5" key="1">
    <citation type="submission" date="2019-06" db="EMBL/GenBank/DDBJ databases">
        <title>Whole genome shotgun sequence of Corynebacterium flavescens NBRC 14136.</title>
        <authorList>
            <person name="Hosoyama A."/>
            <person name="Uohara A."/>
            <person name="Ohji S."/>
            <person name="Ichikawa N."/>
        </authorList>
    </citation>
    <scope>NUCLEOTIDE SEQUENCE [LARGE SCALE GENOMIC DNA]</scope>
    <source>
        <strain evidence="4 5">NBRC 14136</strain>
    </source>
</reference>
<evidence type="ECO:0000256" key="2">
    <source>
        <dbReference type="SAM" id="Phobius"/>
    </source>
</evidence>
<accession>A0AB73B9C6</accession>
<keyword evidence="2" id="KW-1133">Transmembrane helix</keyword>
<dbReference type="Pfam" id="PF11847">
    <property type="entry name" value="GT-C_AftD"/>
    <property type="match status" value="1"/>
</dbReference>
<dbReference type="Proteomes" id="UP000315353">
    <property type="component" value="Unassembled WGS sequence"/>
</dbReference>
<dbReference type="InterPro" id="IPR021798">
    <property type="entry name" value="AftD_N"/>
</dbReference>
<sequence>MPRNSRGWRRLSIAFLALVVVLQPWGKVAADTKLDLVANPAGFLAGAFTIYSDNFPLGQLQNQAYGYLFPQGPFFLLLDPLPDWIAQRLWWFVVLVVGFCGFQRLTQALGMRGLWPTVAALLFALSPRALTTLTAISSETWPVMLAPWVILPFLRERLDWRSAAAAVIPVACMGAVNATATIAACLPAALILIYRRAWRPGVIWLAGCAAVSAWWLVPLFILGRYSPPFTEFIESSYVTTRWLNLPEILRGTTSWAPFVDTERVAGNALATQPVFILVTMAVAAIGIYGLAKLPRVWALMALVGIAILGTHATWYLDALDGPLAALRNLHKFDPLVRIPLLLGFARALAGIDLPRTLHPSRRQAVGVAVILLVVSALAPALSGRLLPRGAYEKVPEYWHQAADFINANAQGTRTLIYPPASFARQDWGWTRDEPAQPLLEVPWAVRDAIPLVPPEAIRGLDGVMDTLEQDPSSASRVLARLGIGAIILRHDLENSGSSHEPNAADFGGQVHTFGEVDVVTLNNDSMALSESAPLRVAGGGESLAFLDAVAGPAVRELVDSDAQIVTDTPTLSDRNYGTLDGGLSAPLATDDPSTVHNRLRDYPSSGPLSVVESTGAQVVASSSAADANAFGGAQPRQSVTAAVDGENSTSWWPAPGDTGWIELRGHFSSPRLNIMATSQTTVTVRSGSAAVEVELEPYHSEQVRVPGGDTEAIRVELSERVGIANLEVEGTPIERVLTVPDTSPNVQQFFFQQIFQDSRVLIRDFTAPRPMEVKVDSPKPVLVDGVLHHPGDTLELSPGQHRVRSTGAWVSLQSTSWSPPQDYRLSGPEIAAADSPRLLVTGRAFNEGLQGFLGDTPLVAREVDAATQAFEIPAGQAGTFRMSFVAQPWYFAALVFGGALGLLTLGLCLLSLRRRSGWWQPTQGSRGLVALVVLALLGWQALVAGLCAWAIVRWTTIPAPALAGGLVAIAGAMLARAPWPSGSYAGDSDLLLWLCAAALACLEYPTPARRLNKDIAHGSNHYAARHRKHEHEDKIGDLAAKERDTREREDER</sequence>
<feature type="transmembrane region" description="Helical" evidence="2">
    <location>
        <begin position="889"/>
        <end position="912"/>
    </location>
</feature>
<keyword evidence="2" id="KW-0812">Transmembrane</keyword>
<evidence type="ECO:0000256" key="1">
    <source>
        <dbReference type="SAM" id="MobiDB-lite"/>
    </source>
</evidence>
<gene>
    <name evidence="4" type="ORF">CFL01nite_19270</name>
</gene>
<comment type="caution">
    <text evidence="4">The sequence shown here is derived from an EMBL/GenBank/DDBJ whole genome shotgun (WGS) entry which is preliminary data.</text>
</comment>
<evidence type="ECO:0000313" key="5">
    <source>
        <dbReference type="Proteomes" id="UP000315353"/>
    </source>
</evidence>
<dbReference type="RefSeq" id="WP_084559215.1">
    <property type="nucleotide sequence ID" value="NZ_BJNB01000034.1"/>
</dbReference>
<evidence type="ECO:0000313" key="4">
    <source>
        <dbReference type="EMBL" id="GEB98432.1"/>
    </source>
</evidence>
<keyword evidence="2" id="KW-0472">Membrane</keyword>
<feature type="transmembrane region" description="Helical" evidence="2">
    <location>
        <begin position="297"/>
        <end position="316"/>
    </location>
</feature>
<feature type="transmembrane region" description="Helical" evidence="2">
    <location>
        <begin position="928"/>
        <end position="951"/>
    </location>
</feature>
<feature type="region of interest" description="Disordered" evidence="1">
    <location>
        <begin position="1022"/>
        <end position="1052"/>
    </location>
</feature>